<gene>
    <name evidence="1" type="ordered locus">Rvan_1459</name>
</gene>
<dbReference type="AlphaFoldDB" id="E3I763"/>
<dbReference type="HOGENOM" id="CLU_2719725_0_0_5"/>
<evidence type="ECO:0008006" key="3">
    <source>
        <dbReference type="Google" id="ProtNLM"/>
    </source>
</evidence>
<dbReference type="Proteomes" id="UP000001399">
    <property type="component" value="Chromosome"/>
</dbReference>
<organism evidence="1 2">
    <name type="scientific">Rhodomicrobium vannielii (strain ATCC 17100 / DSM 162 / LMG 4299 / NCIMB 10020 / ATH 3.1.1)</name>
    <dbReference type="NCBI Taxonomy" id="648757"/>
    <lineage>
        <taxon>Bacteria</taxon>
        <taxon>Pseudomonadati</taxon>
        <taxon>Pseudomonadota</taxon>
        <taxon>Alphaproteobacteria</taxon>
        <taxon>Hyphomicrobiales</taxon>
        <taxon>Hyphomicrobiaceae</taxon>
        <taxon>Rhodomicrobium</taxon>
    </lineage>
</organism>
<evidence type="ECO:0000313" key="1">
    <source>
        <dbReference type="EMBL" id="ADP70714.1"/>
    </source>
</evidence>
<keyword evidence="2" id="KW-1185">Reference proteome</keyword>
<dbReference type="STRING" id="648757.Rvan_1459"/>
<reference evidence="2" key="1">
    <citation type="journal article" date="2011" name="J. Bacteriol.">
        <title>Genome sequences of eight morphologically diverse alphaproteobacteria.</title>
        <authorList>
            <consortium name="US DOE Joint Genome Institute"/>
            <person name="Brown P.J."/>
            <person name="Kysela D.T."/>
            <person name="Buechlein A."/>
            <person name="Hemmerich C."/>
            <person name="Brun Y.V."/>
        </authorList>
    </citation>
    <scope>NUCLEOTIDE SEQUENCE [LARGE SCALE GENOMIC DNA]</scope>
    <source>
        <strain evidence="2">ATCC 17100 / ATH 3.1.1 / DSM 162 / LMG 4299</strain>
    </source>
</reference>
<accession>E3I763</accession>
<dbReference type="EMBL" id="CP002292">
    <property type="protein sequence ID" value="ADP70714.1"/>
    <property type="molecule type" value="Genomic_DNA"/>
</dbReference>
<proteinExistence type="predicted"/>
<sequence>MSSAPPTSVRPAAKLVKLSVEVPDYVMKKLKQRALDEERSLRAVVLRALHQHGIEVAENDFIDDGRRKERIA</sequence>
<name>E3I763_RHOVT</name>
<protein>
    <recommendedName>
        <fullName evidence="3">Ribbon-helix-helix protein CopG domain-containing protein</fullName>
    </recommendedName>
</protein>
<evidence type="ECO:0000313" key="2">
    <source>
        <dbReference type="Proteomes" id="UP000001399"/>
    </source>
</evidence>
<dbReference type="KEGG" id="rva:Rvan_1459"/>